<sequence length="218" mass="24774">MMLTPVKILSFDVCFGVHKDIEMMPTFLRCFPNVEVLHIKSADCDDSTGNLNLRFWEDQAGPIISVMFRIKVMTFSEFRGKQYELSFLQSFFESARVLKYAVIIMANPGFTSLSVYEMLSSVQNMSDEKWASKFYLAVRGSNGEGSRLWNFEQGADFSDEDPFSPVEILSTANIPSSLHHLAQRTHAGGTNLLDCQPYTTYIIWTSLDSTTRTTSRRN</sequence>
<accession>A0ACD5X4Q3</accession>
<protein>
    <submittedName>
        <fullName evidence="1">Uncharacterized protein</fullName>
    </submittedName>
</protein>
<reference evidence="1" key="1">
    <citation type="submission" date="2021-05" db="EMBL/GenBank/DDBJ databases">
        <authorList>
            <person name="Scholz U."/>
            <person name="Mascher M."/>
            <person name="Fiebig A."/>
        </authorList>
    </citation>
    <scope>NUCLEOTIDE SEQUENCE [LARGE SCALE GENOMIC DNA]</scope>
</reference>
<dbReference type="Proteomes" id="UP001732700">
    <property type="component" value="Chromosome 4D"/>
</dbReference>
<organism evidence="1 2">
    <name type="scientific">Avena sativa</name>
    <name type="common">Oat</name>
    <dbReference type="NCBI Taxonomy" id="4498"/>
    <lineage>
        <taxon>Eukaryota</taxon>
        <taxon>Viridiplantae</taxon>
        <taxon>Streptophyta</taxon>
        <taxon>Embryophyta</taxon>
        <taxon>Tracheophyta</taxon>
        <taxon>Spermatophyta</taxon>
        <taxon>Magnoliopsida</taxon>
        <taxon>Liliopsida</taxon>
        <taxon>Poales</taxon>
        <taxon>Poaceae</taxon>
        <taxon>BOP clade</taxon>
        <taxon>Pooideae</taxon>
        <taxon>Poodae</taxon>
        <taxon>Poeae</taxon>
        <taxon>Poeae Chloroplast Group 1 (Aveneae type)</taxon>
        <taxon>Aveninae</taxon>
        <taxon>Avena</taxon>
    </lineage>
</organism>
<proteinExistence type="predicted"/>
<dbReference type="EnsemblPlants" id="AVESA.00010b.r2.4DG0733630.1">
    <property type="protein sequence ID" value="AVESA.00010b.r2.4DG0733630.1.CDS"/>
    <property type="gene ID" value="AVESA.00010b.r2.4DG0733630"/>
</dbReference>
<keyword evidence="2" id="KW-1185">Reference proteome</keyword>
<evidence type="ECO:0000313" key="2">
    <source>
        <dbReference type="Proteomes" id="UP001732700"/>
    </source>
</evidence>
<evidence type="ECO:0000313" key="1">
    <source>
        <dbReference type="EnsemblPlants" id="AVESA.00010b.r2.4DG0733630.1.CDS"/>
    </source>
</evidence>
<name>A0ACD5X4Q3_AVESA</name>
<reference evidence="1" key="2">
    <citation type="submission" date="2025-09" db="UniProtKB">
        <authorList>
            <consortium name="EnsemblPlants"/>
        </authorList>
    </citation>
    <scope>IDENTIFICATION</scope>
</reference>